<reference evidence="3 5" key="2">
    <citation type="submission" date="2016-01" db="EMBL/GenBank/DDBJ databases">
        <title>The new phylogeny of the genus Mycobacterium.</title>
        <authorList>
            <person name="Tarcisio F."/>
            <person name="Conor M."/>
            <person name="Antonella G."/>
            <person name="Elisabetta G."/>
            <person name="Giulia F.S."/>
            <person name="Sara T."/>
            <person name="Anna F."/>
            <person name="Clotilde B."/>
            <person name="Roberto B."/>
            <person name="Veronica D.S."/>
            <person name="Fabio R."/>
            <person name="Monica P."/>
            <person name="Olivier J."/>
            <person name="Enrico T."/>
            <person name="Nicola S."/>
        </authorList>
    </citation>
    <scope>NUCLEOTIDE SEQUENCE [LARGE SCALE GENOMIC DNA]</scope>
    <source>
        <strain evidence="3 5">CCUG 50187</strain>
    </source>
</reference>
<proteinExistence type="inferred from homology"/>
<dbReference type="SUPFAM" id="SSF55298">
    <property type="entry name" value="YjgF-like"/>
    <property type="match status" value="1"/>
</dbReference>
<dbReference type="InterPro" id="IPR035959">
    <property type="entry name" value="RutC-like_sf"/>
</dbReference>
<dbReference type="Gene3D" id="3.30.1330.40">
    <property type="entry name" value="RutC-like"/>
    <property type="match status" value="1"/>
</dbReference>
<dbReference type="AlphaFoldDB" id="A0A0U1DFF8"/>
<evidence type="ECO:0000256" key="1">
    <source>
        <dbReference type="ARBA" id="ARBA00010552"/>
    </source>
</evidence>
<dbReference type="Proteomes" id="UP000193811">
    <property type="component" value="Unassembled WGS sequence"/>
</dbReference>
<dbReference type="GO" id="GO:0005829">
    <property type="term" value="C:cytosol"/>
    <property type="evidence" value="ECO:0007669"/>
    <property type="project" value="TreeGrafter"/>
</dbReference>
<dbReference type="InterPro" id="IPR006175">
    <property type="entry name" value="YjgF/YER057c/UK114"/>
</dbReference>
<dbReference type="Pfam" id="PF01042">
    <property type="entry name" value="Ribonuc_L-PSP"/>
    <property type="match status" value="1"/>
</dbReference>
<keyword evidence="5" id="KW-1185">Reference proteome</keyword>
<comment type="similarity">
    <text evidence="1">Belongs to the RutC family.</text>
</comment>
<protein>
    <submittedName>
        <fullName evidence="2">2-aminomuconate deaminase</fullName>
    </submittedName>
</protein>
<dbReference type="PANTHER" id="PTHR11803:SF58">
    <property type="entry name" value="PROTEIN HMF1-RELATED"/>
    <property type="match status" value="1"/>
</dbReference>
<evidence type="ECO:0000313" key="2">
    <source>
        <dbReference type="EMBL" id="CQD15168.1"/>
    </source>
</evidence>
<dbReference type="GO" id="GO:0019239">
    <property type="term" value="F:deaminase activity"/>
    <property type="evidence" value="ECO:0007669"/>
    <property type="project" value="TreeGrafter"/>
</dbReference>
<name>A0A0U1DFF8_9MYCO</name>
<dbReference type="RefSeq" id="WP_085143141.1">
    <property type="nucleotide sequence ID" value="NZ_JACKVA010000010.1"/>
</dbReference>
<dbReference type="CDD" id="cd00448">
    <property type="entry name" value="YjgF_YER057c_UK114_family"/>
    <property type="match status" value="1"/>
</dbReference>
<accession>A0A0U1DFF8</accession>
<organism evidence="2 4">
    <name type="scientific">Mycolicibacterium conceptionense</name>
    <dbReference type="NCBI Taxonomy" id="451644"/>
    <lineage>
        <taxon>Bacteria</taxon>
        <taxon>Bacillati</taxon>
        <taxon>Actinomycetota</taxon>
        <taxon>Actinomycetes</taxon>
        <taxon>Mycobacteriales</taxon>
        <taxon>Mycobacteriaceae</taxon>
        <taxon>Mycolicibacterium</taxon>
    </lineage>
</organism>
<dbReference type="Proteomes" id="UP000182227">
    <property type="component" value="Unassembled WGS sequence"/>
</dbReference>
<dbReference type="PANTHER" id="PTHR11803">
    <property type="entry name" value="2-IMINOBUTANOATE/2-IMINOPROPANOATE DEAMINASE RIDA"/>
    <property type="match status" value="1"/>
</dbReference>
<gene>
    <name evidence="2" type="primary">amnD</name>
    <name evidence="3" type="ORF">AWB98_30035</name>
    <name evidence="2" type="ORF">BN970_03156</name>
</gene>
<dbReference type="GeneID" id="44300194"/>
<evidence type="ECO:0000313" key="4">
    <source>
        <dbReference type="Proteomes" id="UP000182227"/>
    </source>
</evidence>
<evidence type="ECO:0000313" key="5">
    <source>
        <dbReference type="Proteomes" id="UP000193811"/>
    </source>
</evidence>
<dbReference type="EMBL" id="CTEF01000002">
    <property type="protein sequence ID" value="CQD15168.1"/>
    <property type="molecule type" value="Genomic_DNA"/>
</dbReference>
<reference evidence="2 4" key="1">
    <citation type="submission" date="2015-03" db="EMBL/GenBank/DDBJ databases">
        <authorList>
            <person name="Murphy D."/>
        </authorList>
    </citation>
    <scope>NUCLEOTIDE SEQUENCE [LARGE SCALE GENOMIC DNA]</scope>
    <source>
        <strain evidence="2 4">D16</strain>
    </source>
</reference>
<dbReference type="EMBL" id="LQOP01000036">
    <property type="protein sequence ID" value="ORV20159.1"/>
    <property type="molecule type" value="Genomic_DNA"/>
</dbReference>
<evidence type="ECO:0000313" key="3">
    <source>
        <dbReference type="EMBL" id="ORV20159.1"/>
    </source>
</evidence>
<sequence length="136" mass="14562">MTISYSSPEVGYLDQTAFKKLGFTQNVWAGDTLYLSGIAPFTGGDPEFVVEGIGSMKEQAAFILDILLKLLEAEGLAYSNLVALTVYVTSSEEFFGVAPLLVEAFGDRAPTQTLVGVSELAHPEQRIEIAAIAVRG</sequence>